<sequence>MLTLFLFCWSLCTILLTIIAGGLQPLCLVVTFFIATFRRPMVSFLFILVILPLFGQGPGRFWVYLFDALLAVVILQWLLETRGKLDLGNIRCPTFIKIALFWLIITVLQLLPALWSLLHCAEWSDVLVIIREILKSGETSHLYSFQYFLHRCWAICLTFFFLARVNPEDLPAIVKALITGFAITIGVGLIEYFSVFPLHFDLANHVYGSIPRLRSFFGNPGWLAEYICFMIPLLFLPFLVKTSSFGSKIVTVVIGFWGLVTLYYSFSRAAWLTMSLVIGLGAFTLIYQRVRSYLKPGHIVAVTLLLCIGGIILISVYWVPLSQSRYLSKEKEFGSYFSR</sequence>
<keyword evidence="3" id="KW-1185">Reference proteome</keyword>
<evidence type="ECO:0008006" key="4">
    <source>
        <dbReference type="Google" id="ProtNLM"/>
    </source>
</evidence>
<name>A0ABV6Z470_UNCC1</name>
<evidence type="ECO:0000313" key="2">
    <source>
        <dbReference type="EMBL" id="MFC1853230.1"/>
    </source>
</evidence>
<feature type="transmembrane region" description="Helical" evidence="1">
    <location>
        <begin position="299"/>
        <end position="319"/>
    </location>
</feature>
<keyword evidence="1" id="KW-0472">Membrane</keyword>
<reference evidence="2 3" key="1">
    <citation type="submission" date="2024-09" db="EMBL/GenBank/DDBJ databases">
        <title>Laminarin stimulates single cell rates of sulfate reduction while oxygen inhibits transcriptomic activity in coastal marine sediment.</title>
        <authorList>
            <person name="Lindsay M."/>
            <person name="Orcutt B."/>
            <person name="Emerson D."/>
            <person name="Stepanauskas R."/>
            <person name="D'Angelo T."/>
        </authorList>
    </citation>
    <scope>NUCLEOTIDE SEQUENCE [LARGE SCALE GENOMIC DNA]</scope>
    <source>
        <strain evidence="2">SAG AM-311-K15</strain>
    </source>
</reference>
<feature type="transmembrane region" description="Helical" evidence="1">
    <location>
        <begin position="270"/>
        <end position="287"/>
    </location>
</feature>
<dbReference type="EMBL" id="JBHPBY010000451">
    <property type="protein sequence ID" value="MFC1853230.1"/>
    <property type="molecule type" value="Genomic_DNA"/>
</dbReference>
<evidence type="ECO:0000313" key="3">
    <source>
        <dbReference type="Proteomes" id="UP001594351"/>
    </source>
</evidence>
<feature type="transmembrane region" description="Helical" evidence="1">
    <location>
        <begin position="177"/>
        <end position="200"/>
    </location>
</feature>
<feature type="transmembrane region" description="Helical" evidence="1">
    <location>
        <begin position="99"/>
        <end position="118"/>
    </location>
</feature>
<protein>
    <recommendedName>
        <fullName evidence="4">O-antigen ligase domain-containing protein</fullName>
    </recommendedName>
</protein>
<feature type="transmembrane region" description="Helical" evidence="1">
    <location>
        <begin position="6"/>
        <end position="33"/>
    </location>
</feature>
<evidence type="ECO:0000256" key="1">
    <source>
        <dbReference type="SAM" id="Phobius"/>
    </source>
</evidence>
<gene>
    <name evidence="2" type="ORF">ACFL27_23780</name>
</gene>
<feature type="transmembrane region" description="Helical" evidence="1">
    <location>
        <begin position="245"/>
        <end position="264"/>
    </location>
</feature>
<comment type="caution">
    <text evidence="2">The sequence shown here is derived from an EMBL/GenBank/DDBJ whole genome shotgun (WGS) entry which is preliminary data.</text>
</comment>
<feature type="transmembrane region" description="Helical" evidence="1">
    <location>
        <begin position="40"/>
        <end position="55"/>
    </location>
</feature>
<organism evidence="2 3">
    <name type="scientific">candidate division CSSED10-310 bacterium</name>
    <dbReference type="NCBI Taxonomy" id="2855610"/>
    <lineage>
        <taxon>Bacteria</taxon>
        <taxon>Bacteria division CSSED10-310</taxon>
    </lineage>
</organism>
<dbReference type="Proteomes" id="UP001594351">
    <property type="component" value="Unassembled WGS sequence"/>
</dbReference>
<feature type="transmembrane region" description="Helical" evidence="1">
    <location>
        <begin position="61"/>
        <end position="79"/>
    </location>
</feature>
<feature type="transmembrane region" description="Helical" evidence="1">
    <location>
        <begin position="220"/>
        <end position="240"/>
    </location>
</feature>
<proteinExistence type="predicted"/>
<feature type="transmembrane region" description="Helical" evidence="1">
    <location>
        <begin position="148"/>
        <end position="165"/>
    </location>
</feature>
<keyword evidence="1" id="KW-1133">Transmembrane helix</keyword>
<accession>A0ABV6Z470</accession>
<keyword evidence="1" id="KW-0812">Transmembrane</keyword>
<feature type="non-terminal residue" evidence="2">
    <location>
        <position position="339"/>
    </location>
</feature>